<keyword evidence="2" id="KW-0677">Repeat</keyword>
<dbReference type="Gene3D" id="3.80.10.10">
    <property type="entry name" value="Ribonuclease Inhibitor"/>
    <property type="match status" value="1"/>
</dbReference>
<dbReference type="Pfam" id="PF13306">
    <property type="entry name" value="LRR_5"/>
    <property type="match status" value="1"/>
</dbReference>
<evidence type="ECO:0000313" key="4">
    <source>
        <dbReference type="Proteomes" id="UP000576082"/>
    </source>
</evidence>
<gene>
    <name evidence="3" type="ORF">HHU12_02160</name>
</gene>
<dbReference type="EMBL" id="JABANE010000004">
    <property type="protein sequence ID" value="NME66758.1"/>
    <property type="molecule type" value="Genomic_DNA"/>
</dbReference>
<reference evidence="3 4" key="1">
    <citation type="submission" date="2020-04" db="EMBL/GenBank/DDBJ databases">
        <title>Flammeovirga sp. SR4, a novel species isolated from seawater.</title>
        <authorList>
            <person name="Wang X."/>
        </authorList>
    </citation>
    <scope>NUCLEOTIDE SEQUENCE [LARGE SCALE GENOMIC DNA]</scope>
    <source>
        <strain evidence="3 4">ATCC 23126</strain>
    </source>
</reference>
<proteinExistence type="predicted"/>
<organism evidence="3 4">
    <name type="scientific">Flammeovirga aprica JL-4</name>
    <dbReference type="NCBI Taxonomy" id="694437"/>
    <lineage>
        <taxon>Bacteria</taxon>
        <taxon>Pseudomonadati</taxon>
        <taxon>Bacteroidota</taxon>
        <taxon>Cytophagia</taxon>
        <taxon>Cytophagales</taxon>
        <taxon>Flammeovirgaceae</taxon>
        <taxon>Flammeovirga</taxon>
    </lineage>
</organism>
<dbReference type="GO" id="GO:0005737">
    <property type="term" value="C:cytoplasm"/>
    <property type="evidence" value="ECO:0007669"/>
    <property type="project" value="TreeGrafter"/>
</dbReference>
<keyword evidence="4" id="KW-1185">Reference proteome</keyword>
<evidence type="ECO:0000313" key="3">
    <source>
        <dbReference type="EMBL" id="NME66758.1"/>
    </source>
</evidence>
<comment type="caution">
    <text evidence="3">The sequence shown here is derived from an EMBL/GenBank/DDBJ whole genome shotgun (WGS) entry which is preliminary data.</text>
</comment>
<keyword evidence="1" id="KW-0433">Leucine-rich repeat</keyword>
<protein>
    <submittedName>
        <fullName evidence="3">Leucine-rich repeat domain-containing protein</fullName>
    </submittedName>
</protein>
<dbReference type="PANTHER" id="PTHR48051">
    <property type="match status" value="1"/>
</dbReference>
<name>A0A7X9NZJ8_9BACT</name>
<evidence type="ECO:0000256" key="1">
    <source>
        <dbReference type="ARBA" id="ARBA00022614"/>
    </source>
</evidence>
<dbReference type="SUPFAM" id="SSF52058">
    <property type="entry name" value="L domain-like"/>
    <property type="match status" value="1"/>
</dbReference>
<dbReference type="AlphaFoldDB" id="A0A7X9NZJ8"/>
<dbReference type="InterPro" id="IPR032675">
    <property type="entry name" value="LRR_dom_sf"/>
</dbReference>
<dbReference type="InterPro" id="IPR026906">
    <property type="entry name" value="LRR_5"/>
</dbReference>
<dbReference type="PANTHER" id="PTHR48051:SF54">
    <property type="entry name" value="LEUCINE-RICH REPEAT-CONTAINING PROTEIN"/>
    <property type="match status" value="1"/>
</dbReference>
<dbReference type="InterPro" id="IPR050216">
    <property type="entry name" value="LRR_domain-containing"/>
</dbReference>
<dbReference type="Proteomes" id="UP000576082">
    <property type="component" value="Unassembled WGS sequence"/>
</dbReference>
<accession>A0A7X9NZJ8</accession>
<sequence length="342" mass="39813">MTTHNDQKLISLINKKYNADLHVSDDEGDTILGLSIYGSDFSVIPEEIKEFRNLKDLRIDDVNIKKLPDWIKELKQLKTVTIVDVPFTSFPEELLELDSMEHFSFNGNEVKELPAELYFENLKSIYLSELKIQKLPLLHFNTKEGVSVILRKTDITEIPKEYSKYHIKDFTIDDNRQLDHVDNLFGTFDSLKEVDLGYRGHTEFPMESFKRCYNLEVLYLSNQSLREFPDFIYQNTKLKRLYIGDNPFKIIKPDIIKLQNLEYLDLSESFRMREIPEEIFALPKLEAIDIKSTLIGKLPSGIMGLPKREAPMKIYVSNAPESYVPLGMSLEELNEKGYILKN</sequence>
<evidence type="ECO:0000256" key="2">
    <source>
        <dbReference type="ARBA" id="ARBA00022737"/>
    </source>
</evidence>
<dbReference type="RefSeq" id="WP_169654550.1">
    <property type="nucleotide sequence ID" value="NZ_JABANE010000004.1"/>
</dbReference>